<name>A0ACA9JVK6_9GLOM</name>
<protein>
    <submittedName>
        <fullName evidence="1">11265_t:CDS:1</fullName>
    </submittedName>
</protein>
<reference evidence="1" key="1">
    <citation type="submission" date="2021-06" db="EMBL/GenBank/DDBJ databases">
        <authorList>
            <person name="Kallberg Y."/>
            <person name="Tangrot J."/>
            <person name="Rosling A."/>
        </authorList>
    </citation>
    <scope>NUCLEOTIDE SEQUENCE</scope>
    <source>
        <strain evidence="1">IL203A</strain>
    </source>
</reference>
<gene>
    <name evidence="1" type="ORF">DHETER_LOCUS93</name>
</gene>
<comment type="caution">
    <text evidence="1">The sequence shown here is derived from an EMBL/GenBank/DDBJ whole genome shotgun (WGS) entry which is preliminary data.</text>
</comment>
<evidence type="ECO:0000313" key="1">
    <source>
        <dbReference type="EMBL" id="CAG8438641.1"/>
    </source>
</evidence>
<proteinExistence type="predicted"/>
<sequence length="291" mass="32683">MPATVTVLCYITNHRKSFASKNLSIVEASGVIRSRSLNTSLNITLIGFYHDDTIQELSLPEFKEEDVVLATGNFRIVEGVDNEGNKYPILRIILNDIVCFNNIDPNDLPAFPILINMTAITQEDPTIGEEDVTFKVLVKNFIDQDYVNIEIICYHPVSTRHLMNVTAVIRKHTVLYINGELIITDDSNIVYIKSISFPEFQKITPVSRGLIELPWESKNQNDKTTQSTVAQTIAGRVKGNIRKKPILTTNPYPKTKPRSIRPKVADLANNLLNKNSNISNQTTENTNTVGK</sequence>
<dbReference type="Proteomes" id="UP000789702">
    <property type="component" value="Unassembled WGS sequence"/>
</dbReference>
<evidence type="ECO:0000313" key="2">
    <source>
        <dbReference type="Proteomes" id="UP000789702"/>
    </source>
</evidence>
<keyword evidence="2" id="KW-1185">Reference proteome</keyword>
<dbReference type="EMBL" id="CAJVPU010000037">
    <property type="protein sequence ID" value="CAG8438641.1"/>
    <property type="molecule type" value="Genomic_DNA"/>
</dbReference>
<accession>A0ACA9JVK6</accession>
<organism evidence="1 2">
    <name type="scientific">Dentiscutata heterogama</name>
    <dbReference type="NCBI Taxonomy" id="1316150"/>
    <lineage>
        <taxon>Eukaryota</taxon>
        <taxon>Fungi</taxon>
        <taxon>Fungi incertae sedis</taxon>
        <taxon>Mucoromycota</taxon>
        <taxon>Glomeromycotina</taxon>
        <taxon>Glomeromycetes</taxon>
        <taxon>Diversisporales</taxon>
        <taxon>Gigasporaceae</taxon>
        <taxon>Dentiscutata</taxon>
    </lineage>
</organism>